<dbReference type="Proteomes" id="UP000324222">
    <property type="component" value="Unassembled WGS sequence"/>
</dbReference>
<reference evidence="1 2" key="1">
    <citation type="submission" date="2019-05" db="EMBL/GenBank/DDBJ databases">
        <title>Another draft genome of Portunus trituberculatus and its Hox gene families provides insights of decapod evolution.</title>
        <authorList>
            <person name="Jeong J.-H."/>
            <person name="Song I."/>
            <person name="Kim S."/>
            <person name="Choi T."/>
            <person name="Kim D."/>
            <person name="Ryu S."/>
            <person name="Kim W."/>
        </authorList>
    </citation>
    <scope>NUCLEOTIDE SEQUENCE [LARGE SCALE GENOMIC DNA]</scope>
    <source>
        <tissue evidence="1">Muscle</tissue>
    </source>
</reference>
<comment type="caution">
    <text evidence="1">The sequence shown here is derived from an EMBL/GenBank/DDBJ whole genome shotgun (WGS) entry which is preliminary data.</text>
</comment>
<gene>
    <name evidence="1" type="ORF">E2C01_059670</name>
</gene>
<sequence>MSLRVSLDAVTRVPTRITRGVTTRGSTSHTLGRPSQHCAARGCTHWPWGPRRHTALCALREGLPQTGDDLLVPAR</sequence>
<proteinExistence type="predicted"/>
<dbReference type="EMBL" id="VSRR010023489">
    <property type="protein sequence ID" value="MPC65533.1"/>
    <property type="molecule type" value="Genomic_DNA"/>
</dbReference>
<organism evidence="1 2">
    <name type="scientific">Portunus trituberculatus</name>
    <name type="common">Swimming crab</name>
    <name type="synonym">Neptunus trituberculatus</name>
    <dbReference type="NCBI Taxonomy" id="210409"/>
    <lineage>
        <taxon>Eukaryota</taxon>
        <taxon>Metazoa</taxon>
        <taxon>Ecdysozoa</taxon>
        <taxon>Arthropoda</taxon>
        <taxon>Crustacea</taxon>
        <taxon>Multicrustacea</taxon>
        <taxon>Malacostraca</taxon>
        <taxon>Eumalacostraca</taxon>
        <taxon>Eucarida</taxon>
        <taxon>Decapoda</taxon>
        <taxon>Pleocyemata</taxon>
        <taxon>Brachyura</taxon>
        <taxon>Eubrachyura</taxon>
        <taxon>Portunoidea</taxon>
        <taxon>Portunidae</taxon>
        <taxon>Portuninae</taxon>
        <taxon>Portunus</taxon>
    </lineage>
</organism>
<protein>
    <submittedName>
        <fullName evidence="1">Uncharacterized protein</fullName>
    </submittedName>
</protein>
<evidence type="ECO:0000313" key="1">
    <source>
        <dbReference type="EMBL" id="MPC65533.1"/>
    </source>
</evidence>
<accession>A0A5B7H601</accession>
<dbReference type="AlphaFoldDB" id="A0A5B7H601"/>
<keyword evidence="2" id="KW-1185">Reference proteome</keyword>
<name>A0A5B7H601_PORTR</name>
<evidence type="ECO:0000313" key="2">
    <source>
        <dbReference type="Proteomes" id="UP000324222"/>
    </source>
</evidence>